<dbReference type="PANTHER" id="PTHR43784">
    <property type="entry name" value="GDSL-LIKE LIPASE/ACYLHYDROLASE, PUTATIVE (AFU_ORTHOLOGUE AFUA_2G00820)-RELATED"/>
    <property type="match status" value="1"/>
</dbReference>
<dbReference type="Gene3D" id="3.40.50.1110">
    <property type="entry name" value="SGNH hydrolase"/>
    <property type="match status" value="1"/>
</dbReference>
<dbReference type="SUPFAM" id="SSF52266">
    <property type="entry name" value="SGNH hydrolase"/>
    <property type="match status" value="1"/>
</dbReference>
<feature type="non-terminal residue" evidence="2">
    <location>
        <position position="1"/>
    </location>
</feature>
<dbReference type="Proteomes" id="UP000241595">
    <property type="component" value="Unassembled WGS sequence"/>
</dbReference>
<name>A0A2U3N876_9MYCO</name>
<dbReference type="InterPro" id="IPR036514">
    <property type="entry name" value="SGNH_hydro_sf"/>
</dbReference>
<evidence type="ECO:0000313" key="3">
    <source>
        <dbReference type="Proteomes" id="UP000241595"/>
    </source>
</evidence>
<protein>
    <submittedName>
        <fullName evidence="2">Lysophospholipase L1 or related esterase</fullName>
    </submittedName>
</protein>
<feature type="domain" description="SGNH hydrolase-type esterase" evidence="1">
    <location>
        <begin position="14"/>
        <end position="185"/>
    </location>
</feature>
<proteinExistence type="predicted"/>
<dbReference type="InterPro" id="IPR053140">
    <property type="entry name" value="GDSL_Rv0518-like"/>
</dbReference>
<sequence length="279" mass="30593">VCGATQTGYCRYVAIGDSQTEGLWDGNDAIGCLGFADRLAAMIDARYPGLQYANLAIRGKLVADVLREQVPPALEMRPDLITVCVGMNDVIQPGNSFGRALDKLEQVYAALAGSGATVVTTTFPNVAQFLPLGRLVSGRLTRINEAIRAAADRYDFRLVDLYHAASMRDLDTWDVDRVHASTKGHILFAAAAAEALNLPGSNHDWAEASGSPTRLSFQSRTYGQLRWTQQKFMPWVWRRLRGMSSADGRVPKRPRLEPVSTPSAEITARFVRRSGILDP</sequence>
<organism evidence="2 3">
    <name type="scientific">Mycobacterium terramassiliense</name>
    <dbReference type="NCBI Taxonomy" id="1841859"/>
    <lineage>
        <taxon>Bacteria</taxon>
        <taxon>Bacillati</taxon>
        <taxon>Actinomycetota</taxon>
        <taxon>Actinomycetes</taxon>
        <taxon>Mycobacteriales</taxon>
        <taxon>Mycobacteriaceae</taxon>
        <taxon>Mycobacterium</taxon>
    </lineage>
</organism>
<dbReference type="PANTHER" id="PTHR43784:SF2">
    <property type="entry name" value="GDSL-LIKE LIPASE_ACYLHYDROLASE, PUTATIVE (AFU_ORTHOLOGUE AFUA_2G00820)-RELATED"/>
    <property type="match status" value="1"/>
</dbReference>
<keyword evidence="3" id="KW-1185">Reference proteome</keyword>
<evidence type="ECO:0000313" key="2">
    <source>
        <dbReference type="EMBL" id="SPM27725.1"/>
    </source>
</evidence>
<dbReference type="Pfam" id="PF13472">
    <property type="entry name" value="Lipase_GDSL_2"/>
    <property type="match status" value="1"/>
</dbReference>
<evidence type="ECO:0000259" key="1">
    <source>
        <dbReference type="Pfam" id="PF13472"/>
    </source>
</evidence>
<accession>A0A2U3N876</accession>
<dbReference type="CDD" id="cd01832">
    <property type="entry name" value="SGNH_hydrolase_like_1"/>
    <property type="match status" value="1"/>
</dbReference>
<gene>
    <name evidence="2" type="ORF">MTAB308_1210</name>
</gene>
<dbReference type="EMBL" id="FTRV01000010">
    <property type="protein sequence ID" value="SPM27725.1"/>
    <property type="molecule type" value="Genomic_DNA"/>
</dbReference>
<reference evidence="2 3" key="1">
    <citation type="submission" date="2017-01" db="EMBL/GenBank/DDBJ databases">
        <authorList>
            <consortium name="Urmite Genomes"/>
        </authorList>
    </citation>
    <scope>NUCLEOTIDE SEQUENCE [LARGE SCALE GENOMIC DNA]</scope>
    <source>
        <strain evidence="2 3">AB308</strain>
    </source>
</reference>
<dbReference type="AlphaFoldDB" id="A0A2U3N876"/>
<dbReference type="InterPro" id="IPR013830">
    <property type="entry name" value="SGNH_hydro"/>
</dbReference>
<dbReference type="STRING" id="1841859.GCA_900157385_01207"/>